<evidence type="ECO:0000256" key="8">
    <source>
        <dbReference type="ARBA" id="ARBA00023242"/>
    </source>
</evidence>
<dbReference type="PANTHER" id="PTHR43591">
    <property type="entry name" value="METHYLTRANSFERASE"/>
    <property type="match status" value="1"/>
</dbReference>
<dbReference type="EMBL" id="ML732321">
    <property type="protein sequence ID" value="KAB8069928.1"/>
    <property type="molecule type" value="Genomic_DNA"/>
</dbReference>
<evidence type="ECO:0000256" key="1">
    <source>
        <dbReference type="ARBA" id="ARBA00004123"/>
    </source>
</evidence>
<proteinExistence type="inferred from homology"/>
<dbReference type="PANTHER" id="PTHR43591:SF30">
    <property type="entry name" value="PROTEIN-METHIONINE METHYLTRANSFERASE LAEA"/>
    <property type="match status" value="1"/>
</dbReference>
<name>A0A5N5WN00_9EURO</name>
<keyword evidence="5" id="KW-0749">Sporulation</keyword>
<dbReference type="GO" id="GO:0005634">
    <property type="term" value="C:nucleus"/>
    <property type="evidence" value="ECO:0007669"/>
    <property type="project" value="UniProtKB-SubCell"/>
</dbReference>
<dbReference type="Gene3D" id="3.40.50.150">
    <property type="entry name" value="Vaccinia Virus protein VP39"/>
    <property type="match status" value="1"/>
</dbReference>
<evidence type="ECO:0000313" key="13">
    <source>
        <dbReference type="Proteomes" id="UP000326565"/>
    </source>
</evidence>
<dbReference type="GO" id="GO:0008168">
    <property type="term" value="F:methyltransferase activity"/>
    <property type="evidence" value="ECO:0007669"/>
    <property type="project" value="UniProtKB-KW"/>
</dbReference>
<dbReference type="CDD" id="cd02440">
    <property type="entry name" value="AdoMet_MTases"/>
    <property type="match status" value="1"/>
</dbReference>
<keyword evidence="3 12" id="KW-0808">Transferase</keyword>
<evidence type="ECO:0000256" key="5">
    <source>
        <dbReference type="ARBA" id="ARBA00022969"/>
    </source>
</evidence>
<dbReference type="GO" id="GO:0032259">
    <property type="term" value="P:methylation"/>
    <property type="evidence" value="ECO:0007669"/>
    <property type="project" value="UniProtKB-KW"/>
</dbReference>
<evidence type="ECO:0000256" key="7">
    <source>
        <dbReference type="ARBA" id="ARBA00023163"/>
    </source>
</evidence>
<evidence type="ECO:0000256" key="9">
    <source>
        <dbReference type="ARBA" id="ARBA00038158"/>
    </source>
</evidence>
<evidence type="ECO:0000256" key="4">
    <source>
        <dbReference type="ARBA" id="ARBA00022691"/>
    </source>
</evidence>
<dbReference type="SUPFAM" id="SSF53335">
    <property type="entry name" value="S-adenosyl-L-methionine-dependent methyltransferases"/>
    <property type="match status" value="1"/>
</dbReference>
<dbReference type="Pfam" id="PF13489">
    <property type="entry name" value="Methyltransf_23"/>
    <property type="match status" value="1"/>
</dbReference>
<comment type="subcellular location">
    <subcellularLocation>
        <location evidence="1">Nucleus</location>
    </subcellularLocation>
</comment>
<dbReference type="AlphaFoldDB" id="A0A5N5WN00"/>
<protein>
    <recommendedName>
        <fullName evidence="10">Velvet complex subunit laeA</fullName>
    </recommendedName>
</protein>
<sequence>MDPVVYSYLKPYSRKYNCLLGSPSRNSKIRGRPLLSGAASKFGFDLSKVHQNTSRNPSLPTFQYICEALSRDVVATESKPNHDFYFENQRMYHGYRKGVYMVPCDEQEQERLDFLHKAFSLAIRSNRLIHVPHPTSAKILGLGCGTGLWAIDLAERNPGASIVGVDLSLIQPSNHPLNYVIHLWMGCGSVASWHSLYRRVLTHLRRGAWFEQVEIDFEPQFANWALKESHLQYWYQNLKLATEPSMRPLAHHSEETLNKLQEVGFIEIRHHQFRLPLSPWHQDEQERLVGRWYGLVFLQSMEPLSLAPFSRILGWSTDRIHQLLFNTKSEIFNN</sequence>
<evidence type="ECO:0000256" key="6">
    <source>
        <dbReference type="ARBA" id="ARBA00023015"/>
    </source>
</evidence>
<evidence type="ECO:0000256" key="2">
    <source>
        <dbReference type="ARBA" id="ARBA00022603"/>
    </source>
</evidence>
<keyword evidence="8" id="KW-0539">Nucleus</keyword>
<evidence type="ECO:0000256" key="10">
    <source>
        <dbReference type="ARBA" id="ARBA00041581"/>
    </source>
</evidence>
<dbReference type="GO" id="GO:0030435">
    <property type="term" value="P:sporulation resulting in formation of a cellular spore"/>
    <property type="evidence" value="ECO:0007669"/>
    <property type="project" value="UniProtKB-KW"/>
</dbReference>
<reference evidence="12 13" key="1">
    <citation type="submission" date="2019-04" db="EMBL/GenBank/DDBJ databases">
        <title>Friends and foes A comparative genomics study of 23 Aspergillus species from section Flavi.</title>
        <authorList>
            <consortium name="DOE Joint Genome Institute"/>
            <person name="Kjaerbolling I."/>
            <person name="Vesth T."/>
            <person name="Frisvad J.C."/>
            <person name="Nybo J.L."/>
            <person name="Theobald S."/>
            <person name="Kildgaard S."/>
            <person name="Isbrandt T."/>
            <person name="Kuo A."/>
            <person name="Sato A."/>
            <person name="Lyhne E.K."/>
            <person name="Kogle M.E."/>
            <person name="Wiebenga A."/>
            <person name="Kun R.S."/>
            <person name="Lubbers R.J."/>
            <person name="Makela M.R."/>
            <person name="Barry K."/>
            <person name="Chovatia M."/>
            <person name="Clum A."/>
            <person name="Daum C."/>
            <person name="Haridas S."/>
            <person name="He G."/>
            <person name="LaButti K."/>
            <person name="Lipzen A."/>
            <person name="Mondo S."/>
            <person name="Riley R."/>
            <person name="Salamov A."/>
            <person name="Simmons B.A."/>
            <person name="Magnuson J.K."/>
            <person name="Henrissat B."/>
            <person name="Mortensen U.H."/>
            <person name="Larsen T.O."/>
            <person name="Devries R.P."/>
            <person name="Grigoriev I.V."/>
            <person name="Machida M."/>
            <person name="Baker S.E."/>
            <person name="Andersen M.R."/>
        </authorList>
    </citation>
    <scope>NUCLEOTIDE SEQUENCE [LARGE SCALE GENOMIC DNA]</scope>
    <source>
        <strain evidence="12 13">CBS 151.66</strain>
    </source>
</reference>
<organism evidence="12 13">
    <name type="scientific">Aspergillus leporis</name>
    <dbReference type="NCBI Taxonomy" id="41062"/>
    <lineage>
        <taxon>Eukaryota</taxon>
        <taxon>Fungi</taxon>
        <taxon>Dikarya</taxon>
        <taxon>Ascomycota</taxon>
        <taxon>Pezizomycotina</taxon>
        <taxon>Eurotiomycetes</taxon>
        <taxon>Eurotiomycetidae</taxon>
        <taxon>Eurotiales</taxon>
        <taxon>Aspergillaceae</taxon>
        <taxon>Aspergillus</taxon>
        <taxon>Aspergillus subgen. Circumdati</taxon>
    </lineage>
</organism>
<evidence type="ECO:0000256" key="11">
    <source>
        <dbReference type="ARBA" id="ARBA00047870"/>
    </source>
</evidence>
<keyword evidence="13" id="KW-1185">Reference proteome</keyword>
<evidence type="ECO:0000256" key="3">
    <source>
        <dbReference type="ARBA" id="ARBA00022679"/>
    </source>
</evidence>
<keyword evidence="4" id="KW-0949">S-adenosyl-L-methionine</keyword>
<accession>A0A5N5WN00</accession>
<evidence type="ECO:0000313" key="12">
    <source>
        <dbReference type="EMBL" id="KAB8069928.1"/>
    </source>
</evidence>
<keyword evidence="6" id="KW-0805">Transcription regulation</keyword>
<dbReference type="InterPro" id="IPR029063">
    <property type="entry name" value="SAM-dependent_MTases_sf"/>
</dbReference>
<comment type="catalytic activity">
    <reaction evidence="11">
        <text>L-methionyl-[protein] + S-adenosyl-L-methionine = S-methyl-L-methionyl-[protein] + S-adenosyl-L-homocysteine</text>
        <dbReference type="Rhea" id="RHEA:60560"/>
        <dbReference type="Rhea" id="RHEA-COMP:12313"/>
        <dbReference type="Rhea" id="RHEA-COMP:15592"/>
        <dbReference type="ChEBI" id="CHEBI:16044"/>
        <dbReference type="ChEBI" id="CHEBI:57856"/>
        <dbReference type="ChEBI" id="CHEBI:59789"/>
        <dbReference type="ChEBI" id="CHEBI:142742"/>
    </reaction>
    <physiologicalReaction direction="left-to-right" evidence="11">
        <dbReference type="Rhea" id="RHEA:60561"/>
    </physiologicalReaction>
</comment>
<gene>
    <name evidence="12" type="ORF">BDV29DRAFT_198328</name>
</gene>
<dbReference type="Proteomes" id="UP000326565">
    <property type="component" value="Unassembled WGS sequence"/>
</dbReference>
<comment type="similarity">
    <text evidence="9">Belongs to the methyltransferase superfamily. LaeA methyltransferase family.</text>
</comment>
<keyword evidence="2 12" id="KW-0489">Methyltransferase</keyword>
<keyword evidence="7" id="KW-0804">Transcription</keyword>
<dbReference type="OrthoDB" id="2013972at2759"/>